<dbReference type="KEGG" id="upv:EJN92_17120"/>
<dbReference type="Proteomes" id="UP000275663">
    <property type="component" value="Chromosome"/>
</dbReference>
<organism evidence="1 2">
    <name type="scientific">Undibacterium parvum</name>
    <dbReference type="NCBI Taxonomy" id="401471"/>
    <lineage>
        <taxon>Bacteria</taxon>
        <taxon>Pseudomonadati</taxon>
        <taxon>Pseudomonadota</taxon>
        <taxon>Betaproteobacteria</taxon>
        <taxon>Burkholderiales</taxon>
        <taxon>Oxalobacteraceae</taxon>
        <taxon>Undibacterium</taxon>
    </lineage>
</organism>
<evidence type="ECO:0000313" key="1">
    <source>
        <dbReference type="EMBL" id="AZP13557.1"/>
    </source>
</evidence>
<accession>A0A3S9HN55</accession>
<sequence length="108" mass="12512">MNRTHYQEPNIKQYIEAQTGYFLLKAYLEEDGKMHVHKRCIIAWGLEESQGCTSTIPVTLEGMVLDNLPVLLPCGFIEVPHDCDWDNLDEWLAFEKRKAMETQGRNAK</sequence>
<dbReference type="OrthoDB" id="7408533at2"/>
<protein>
    <submittedName>
        <fullName evidence="1">Uncharacterized protein</fullName>
    </submittedName>
</protein>
<keyword evidence="2" id="KW-1185">Reference proteome</keyword>
<proteinExistence type="predicted"/>
<name>A0A3S9HN55_9BURK</name>
<evidence type="ECO:0000313" key="2">
    <source>
        <dbReference type="Proteomes" id="UP000275663"/>
    </source>
</evidence>
<gene>
    <name evidence="1" type="ORF">EJN92_17120</name>
</gene>
<reference evidence="1 2" key="1">
    <citation type="journal article" date="2011" name="Int. J. Syst. Evol. Microbiol.">
        <title>Description of Undibacterium oligocarboniphilum sp. nov., isolated from purified water, and Undibacterium pigrum strain CCUG 49012 as the type strain of Undibacterium parvum sp. nov., and emended descriptions of the genus Undibacterium and the species Undibacterium pigrum.</title>
        <authorList>
            <person name="Eder W."/>
            <person name="Wanner G."/>
            <person name="Ludwig W."/>
            <person name="Busse H.J."/>
            <person name="Ziemke-Kageler F."/>
            <person name="Lang E."/>
        </authorList>
    </citation>
    <scope>NUCLEOTIDE SEQUENCE [LARGE SCALE GENOMIC DNA]</scope>
    <source>
        <strain evidence="1 2">DSM 23061</strain>
    </source>
</reference>
<dbReference type="RefSeq" id="WP_126128926.1">
    <property type="nucleotide sequence ID" value="NZ_CP034464.1"/>
</dbReference>
<dbReference type="AlphaFoldDB" id="A0A3S9HN55"/>
<dbReference type="EMBL" id="CP034464">
    <property type="protein sequence ID" value="AZP13557.1"/>
    <property type="molecule type" value="Genomic_DNA"/>
</dbReference>